<evidence type="ECO:0000256" key="12">
    <source>
        <dbReference type="ARBA" id="ARBA00033342"/>
    </source>
</evidence>
<feature type="region of interest" description="Disordered" evidence="13">
    <location>
        <begin position="38"/>
        <end position="69"/>
    </location>
</feature>
<evidence type="ECO:0000313" key="17">
    <source>
        <dbReference type="EMBL" id="VAX37535.1"/>
    </source>
</evidence>
<dbReference type="CDD" id="cd20070">
    <property type="entry name" value="5TM_YidC_Alb3"/>
    <property type="match status" value="1"/>
</dbReference>
<keyword evidence="9 14" id="KW-0472">Membrane</keyword>
<dbReference type="EMBL" id="UOGL01000128">
    <property type="protein sequence ID" value="VAX37535.1"/>
    <property type="molecule type" value="Genomic_DNA"/>
</dbReference>
<evidence type="ECO:0000256" key="1">
    <source>
        <dbReference type="ARBA" id="ARBA00004429"/>
    </source>
</evidence>
<dbReference type="InterPro" id="IPR028053">
    <property type="entry name" value="Membr_insert_YidC_N"/>
</dbReference>
<dbReference type="HAMAP" id="MF_01810">
    <property type="entry name" value="YidC_type1"/>
    <property type="match status" value="1"/>
</dbReference>
<sequence>METRRYLTFFIVMFTFYIGWVSFGPKLFPSLFPKQKQQQGKKIDEDKEEKIAKKQPSKKNGENKPDKKNETLVGFTKKELLTKLVGKSDEIQLGSLKANSGYYMLATVSTRGALLNKVELNDPRYKELKSELPIKVIGNLTGMRPHQTFGITIERFNQQVVERAPEFKGSNWLNAVVWEVVPNSQTESSVSFRTFSPDKTVEVTKTFALKKFENPQEAESREMRDSTISGYQMNVTITFRNLGKEEQEIQYVLQGPVGLPLENKEHTREFRTAKWGLVEEDGDLYSNSITAKSIASQAEDDKIEELRKPIGYIGIDVQYFAALISPLDERSSKERIAAPWFEFAKPQLIKKQEPQTHSDISVQLTSAPLTIPANGKPVSHSFALFTGPKRKQLLASAPFHAEESLDLGWFSAISKGMLAILKFFHNTMGFHYAFAIISLTVLVRSLMFPLSRKQAAGAQKMKEFQPKLAALKEKYGDDKEKMARAQMELFRKHGYNPLGGCLPMFIQLPIFIGLYRMLNTAVDLRRVGFLWFDNLAAPDELFHMGFSLPFLGSDFNLLPILTVILFYAQQKMFMPPATTPEQAQQQKMMSFMMFFMGFMFYHVPAGLCLYFIASSGWGLAERKLLAIWDEKHPKPKMSDDDASSASGGKGKKEEPKEKGFFGRLIDIADQAANESKAKQAKEKNGQPNQGKNSKSRKKKKR</sequence>
<dbReference type="InterPro" id="IPR028055">
    <property type="entry name" value="YidC/Oxa/ALB_C"/>
</dbReference>
<keyword evidence="5" id="KW-1003">Cell membrane</keyword>
<dbReference type="GO" id="GO:0051205">
    <property type="term" value="P:protein insertion into membrane"/>
    <property type="evidence" value="ECO:0007669"/>
    <property type="project" value="TreeGrafter"/>
</dbReference>
<keyword evidence="8 14" id="KW-1133">Transmembrane helix</keyword>
<feature type="transmembrane region" description="Helical" evidence="14">
    <location>
        <begin position="494"/>
        <end position="515"/>
    </location>
</feature>
<dbReference type="GO" id="GO:0005886">
    <property type="term" value="C:plasma membrane"/>
    <property type="evidence" value="ECO:0007669"/>
    <property type="project" value="UniProtKB-SubCell"/>
</dbReference>
<feature type="compositionally biased region" description="Basic and acidic residues" evidence="13">
    <location>
        <begin position="41"/>
        <end position="52"/>
    </location>
</feature>
<gene>
    <name evidence="17" type="ORF">MNBD_PLANCTO02-2252</name>
</gene>
<evidence type="ECO:0000259" key="15">
    <source>
        <dbReference type="Pfam" id="PF02096"/>
    </source>
</evidence>
<dbReference type="PANTHER" id="PTHR12428">
    <property type="entry name" value="OXA1"/>
    <property type="match status" value="1"/>
</dbReference>
<keyword evidence="4" id="KW-0813">Transport</keyword>
<evidence type="ECO:0000256" key="3">
    <source>
        <dbReference type="ARBA" id="ARBA00015325"/>
    </source>
</evidence>
<keyword evidence="10" id="KW-0143">Chaperone</keyword>
<dbReference type="GO" id="GO:0015031">
    <property type="term" value="P:protein transport"/>
    <property type="evidence" value="ECO:0007669"/>
    <property type="project" value="UniProtKB-KW"/>
</dbReference>
<evidence type="ECO:0000256" key="5">
    <source>
        <dbReference type="ARBA" id="ARBA00022475"/>
    </source>
</evidence>
<proteinExistence type="inferred from homology"/>
<organism evidence="17">
    <name type="scientific">hydrothermal vent metagenome</name>
    <dbReference type="NCBI Taxonomy" id="652676"/>
    <lineage>
        <taxon>unclassified sequences</taxon>
        <taxon>metagenomes</taxon>
        <taxon>ecological metagenomes</taxon>
    </lineage>
</organism>
<reference evidence="17" key="1">
    <citation type="submission" date="2018-06" db="EMBL/GenBank/DDBJ databases">
        <authorList>
            <person name="Zhirakovskaya E."/>
        </authorList>
    </citation>
    <scope>NUCLEOTIDE SEQUENCE</scope>
</reference>
<dbReference type="Pfam" id="PF02096">
    <property type="entry name" value="60KD_IMP"/>
    <property type="match status" value="1"/>
</dbReference>
<dbReference type="NCBIfam" id="TIGR03592">
    <property type="entry name" value="yidC_oxa1_cterm"/>
    <property type="match status" value="1"/>
</dbReference>
<feature type="region of interest" description="Disordered" evidence="13">
    <location>
        <begin position="634"/>
        <end position="660"/>
    </location>
</feature>
<name>A0A3B1DYL2_9ZZZZ</name>
<feature type="transmembrane region" description="Helical" evidence="14">
    <location>
        <begin position="6"/>
        <end position="28"/>
    </location>
</feature>
<keyword evidence="6 14" id="KW-0812">Transmembrane</keyword>
<dbReference type="InterPro" id="IPR038221">
    <property type="entry name" value="YidC_periplasmic_sf"/>
</dbReference>
<evidence type="ECO:0000256" key="10">
    <source>
        <dbReference type="ARBA" id="ARBA00023186"/>
    </source>
</evidence>
<feature type="region of interest" description="Disordered" evidence="13">
    <location>
        <begin position="672"/>
        <end position="701"/>
    </location>
</feature>
<protein>
    <recommendedName>
        <fullName evidence="3">Membrane protein insertase YidC</fullName>
    </recommendedName>
    <alternativeName>
        <fullName evidence="12">Foldase YidC</fullName>
    </alternativeName>
    <alternativeName>
        <fullName evidence="11">Membrane integrase YidC</fullName>
    </alternativeName>
</protein>
<dbReference type="Gene3D" id="2.70.98.90">
    <property type="match status" value="1"/>
</dbReference>
<evidence type="ECO:0000256" key="7">
    <source>
        <dbReference type="ARBA" id="ARBA00022927"/>
    </source>
</evidence>
<evidence type="ECO:0000256" key="11">
    <source>
        <dbReference type="ARBA" id="ARBA00033245"/>
    </source>
</evidence>
<comment type="similarity">
    <text evidence="2">Belongs to the OXA1/ALB3/YidC family. Type 1 subfamily.</text>
</comment>
<feature type="transmembrane region" description="Helical" evidence="14">
    <location>
        <begin position="589"/>
        <end position="613"/>
    </location>
</feature>
<evidence type="ECO:0000256" key="2">
    <source>
        <dbReference type="ARBA" id="ARBA00010527"/>
    </source>
</evidence>
<evidence type="ECO:0000256" key="4">
    <source>
        <dbReference type="ARBA" id="ARBA00022448"/>
    </source>
</evidence>
<accession>A0A3B1DYL2</accession>
<evidence type="ECO:0000259" key="16">
    <source>
        <dbReference type="Pfam" id="PF14849"/>
    </source>
</evidence>
<feature type="transmembrane region" description="Helical" evidence="14">
    <location>
        <begin position="548"/>
        <end position="568"/>
    </location>
</feature>
<evidence type="ECO:0000256" key="8">
    <source>
        <dbReference type="ARBA" id="ARBA00022989"/>
    </source>
</evidence>
<dbReference type="InterPro" id="IPR019998">
    <property type="entry name" value="Membr_insert_YidC"/>
</dbReference>
<feature type="domain" description="Membrane insertase YidC N-terminal" evidence="16">
    <location>
        <begin position="107"/>
        <end position="418"/>
    </location>
</feature>
<dbReference type="AlphaFoldDB" id="A0A3B1DYL2"/>
<dbReference type="PANTHER" id="PTHR12428:SF65">
    <property type="entry name" value="CYTOCHROME C OXIDASE ASSEMBLY PROTEIN COX18, MITOCHONDRIAL"/>
    <property type="match status" value="1"/>
</dbReference>
<dbReference type="Pfam" id="PF14849">
    <property type="entry name" value="YidC_periplas"/>
    <property type="match status" value="1"/>
</dbReference>
<dbReference type="CDD" id="cd19961">
    <property type="entry name" value="EcYidC-like_peri"/>
    <property type="match status" value="1"/>
</dbReference>
<evidence type="ECO:0000256" key="13">
    <source>
        <dbReference type="SAM" id="MobiDB-lite"/>
    </source>
</evidence>
<keyword evidence="7" id="KW-0653">Protein transport</keyword>
<feature type="domain" description="Membrane insertase YidC/Oxa/ALB C-terminal" evidence="15">
    <location>
        <begin position="432"/>
        <end position="621"/>
    </location>
</feature>
<evidence type="ECO:0000256" key="9">
    <source>
        <dbReference type="ARBA" id="ARBA00023136"/>
    </source>
</evidence>
<evidence type="ECO:0000256" key="6">
    <source>
        <dbReference type="ARBA" id="ARBA00022692"/>
    </source>
</evidence>
<dbReference type="InterPro" id="IPR001708">
    <property type="entry name" value="YidC/ALB3/OXA1/COX18"/>
</dbReference>
<feature type="transmembrane region" description="Helical" evidence="14">
    <location>
        <begin position="430"/>
        <end position="451"/>
    </location>
</feature>
<comment type="subcellular location">
    <subcellularLocation>
        <location evidence="1">Cell inner membrane</location>
        <topology evidence="1">Multi-pass membrane protein</topology>
    </subcellularLocation>
</comment>
<feature type="compositionally biased region" description="Basic and acidic residues" evidence="13">
    <location>
        <begin position="650"/>
        <end position="660"/>
    </location>
</feature>
<dbReference type="InterPro" id="IPR047196">
    <property type="entry name" value="YidC_ALB_C"/>
</dbReference>
<evidence type="ECO:0000256" key="14">
    <source>
        <dbReference type="SAM" id="Phobius"/>
    </source>
</evidence>
<feature type="compositionally biased region" description="Basic and acidic residues" evidence="13">
    <location>
        <begin position="59"/>
        <end position="69"/>
    </location>
</feature>
<feature type="compositionally biased region" description="Basic and acidic residues" evidence="13">
    <location>
        <begin position="675"/>
        <end position="684"/>
    </location>
</feature>
<dbReference type="GO" id="GO:0032977">
    <property type="term" value="F:membrane insertase activity"/>
    <property type="evidence" value="ECO:0007669"/>
    <property type="project" value="InterPro"/>
</dbReference>